<proteinExistence type="predicted"/>
<dbReference type="Pfam" id="PF00005">
    <property type="entry name" value="ABC_tran"/>
    <property type="match status" value="1"/>
</dbReference>
<dbReference type="AlphaFoldDB" id="A0AAW2ZKH0"/>
<comment type="caution">
    <text evidence="10">The sequence shown here is derived from an EMBL/GenBank/DDBJ whole genome shotgun (WGS) entry which is preliminary data.</text>
</comment>
<keyword evidence="4" id="KW-0547">Nucleotide-binding</keyword>
<dbReference type="GO" id="GO:0016020">
    <property type="term" value="C:membrane"/>
    <property type="evidence" value="ECO:0007669"/>
    <property type="project" value="UniProtKB-SubCell"/>
</dbReference>
<dbReference type="Gene3D" id="3.40.50.300">
    <property type="entry name" value="P-loop containing nucleotide triphosphate hydrolases"/>
    <property type="match status" value="1"/>
</dbReference>
<reference evidence="10 11" key="1">
    <citation type="submission" date="2024-03" db="EMBL/GenBank/DDBJ databases">
        <title>The Acrasis kona genome and developmental transcriptomes reveal deep origins of eukaryotic multicellular pathways.</title>
        <authorList>
            <person name="Sheikh S."/>
            <person name="Fu C.-J."/>
            <person name="Brown M.W."/>
            <person name="Baldauf S.L."/>
        </authorList>
    </citation>
    <scope>NUCLEOTIDE SEQUENCE [LARGE SCALE GENOMIC DNA]</scope>
    <source>
        <strain evidence="10 11">ATCC MYA-3509</strain>
    </source>
</reference>
<evidence type="ECO:0000259" key="9">
    <source>
        <dbReference type="PROSITE" id="PS50893"/>
    </source>
</evidence>
<dbReference type="InterPro" id="IPR003439">
    <property type="entry name" value="ABC_transporter-like_ATP-bd"/>
</dbReference>
<name>A0AAW2ZKH0_9EUKA</name>
<dbReference type="FunFam" id="3.40.50.300:FF:000665">
    <property type="entry name" value="ABC transporter A family member 2"/>
    <property type="match status" value="1"/>
</dbReference>
<comment type="subcellular location">
    <subcellularLocation>
        <location evidence="1">Membrane</location>
        <topology evidence="1">Multi-pass membrane protein</topology>
    </subcellularLocation>
</comment>
<evidence type="ECO:0000256" key="1">
    <source>
        <dbReference type="ARBA" id="ARBA00004141"/>
    </source>
</evidence>
<evidence type="ECO:0000256" key="6">
    <source>
        <dbReference type="ARBA" id="ARBA00022989"/>
    </source>
</evidence>
<dbReference type="PANTHER" id="PTHR19229">
    <property type="entry name" value="ATP-BINDING CASSETTE TRANSPORTER SUBFAMILY A ABCA"/>
    <property type="match status" value="1"/>
</dbReference>
<dbReference type="GO" id="GO:0140359">
    <property type="term" value="F:ABC-type transporter activity"/>
    <property type="evidence" value="ECO:0007669"/>
    <property type="project" value="InterPro"/>
</dbReference>
<evidence type="ECO:0000313" key="10">
    <source>
        <dbReference type="EMBL" id="KAL0489985.1"/>
    </source>
</evidence>
<dbReference type="PROSITE" id="PS00211">
    <property type="entry name" value="ABC_TRANSPORTER_1"/>
    <property type="match status" value="1"/>
</dbReference>
<dbReference type="EMBL" id="JAOPGA020001623">
    <property type="protein sequence ID" value="KAL0489985.1"/>
    <property type="molecule type" value="Genomic_DNA"/>
</dbReference>
<dbReference type="PROSITE" id="PS50893">
    <property type="entry name" value="ABC_TRANSPORTER_2"/>
    <property type="match status" value="1"/>
</dbReference>
<sequence length="508" mass="55980">MLLLLLFFCCCGVTMIGMVLFLSALLRTRMMVAIVGYAFALLMSLASLIVAYIVAYGPGNQQYYLLIPTVPIASAFHFIASCDESKCLSFYDMTSFNRFTQSLLFMIIDGVLLSIVGLYIDAILPGRYGVGKHPLFPIVSLYRRVKSAVNKKRVGSEKEPLIDNVVVNLSGEVVDEDVANENQRASLVDKDSVSVVMNNLYKAYDKKEALKNFSLVVEKNQCLGLLGPNGAGKTTLISILVGLISPSNGTCYVNGYSILDEIDLIQQNVGLCPQHDLLWSDLTVQEHLLFYARMRNIPRKQEKEYVDRAMQSVGLLKEKSNALSSTLSGGQKKRLSIAISIIGNTSVVLLDEPTTGLDPTTRRQIWDIIDNEKSNRSIILTTHSLDEADILSDRIAIMAGGELKCVGTSSYLKNRYGSGNKLSVNYDPSNKDAIDNFVINEVSAGAAKVNSTYTGFSMYDLPKILPNEKSVSDVFRLIENSKAAVGIKDWAFSQPTMEEVFMNIVALE</sequence>
<evidence type="ECO:0000256" key="4">
    <source>
        <dbReference type="ARBA" id="ARBA00022741"/>
    </source>
</evidence>
<feature type="transmembrane region" description="Helical" evidence="8">
    <location>
        <begin position="31"/>
        <end position="56"/>
    </location>
</feature>
<feature type="transmembrane region" description="Helical" evidence="8">
    <location>
        <begin position="100"/>
        <end position="120"/>
    </location>
</feature>
<keyword evidence="11" id="KW-1185">Reference proteome</keyword>
<evidence type="ECO:0000256" key="3">
    <source>
        <dbReference type="ARBA" id="ARBA00022692"/>
    </source>
</evidence>
<evidence type="ECO:0000256" key="8">
    <source>
        <dbReference type="SAM" id="Phobius"/>
    </source>
</evidence>
<feature type="transmembrane region" description="Helical" evidence="8">
    <location>
        <begin position="63"/>
        <end position="80"/>
    </location>
</feature>
<organism evidence="10 11">
    <name type="scientific">Acrasis kona</name>
    <dbReference type="NCBI Taxonomy" id="1008807"/>
    <lineage>
        <taxon>Eukaryota</taxon>
        <taxon>Discoba</taxon>
        <taxon>Heterolobosea</taxon>
        <taxon>Tetramitia</taxon>
        <taxon>Eutetramitia</taxon>
        <taxon>Acrasidae</taxon>
        <taxon>Acrasis</taxon>
    </lineage>
</organism>
<evidence type="ECO:0000256" key="7">
    <source>
        <dbReference type="ARBA" id="ARBA00023136"/>
    </source>
</evidence>
<dbReference type="GO" id="GO:0005524">
    <property type="term" value="F:ATP binding"/>
    <property type="evidence" value="ECO:0007669"/>
    <property type="project" value="UniProtKB-KW"/>
</dbReference>
<dbReference type="InterPro" id="IPR027417">
    <property type="entry name" value="P-loop_NTPase"/>
</dbReference>
<dbReference type="SUPFAM" id="SSF52540">
    <property type="entry name" value="P-loop containing nucleoside triphosphate hydrolases"/>
    <property type="match status" value="1"/>
</dbReference>
<gene>
    <name evidence="10" type="ORF">AKO1_009316</name>
</gene>
<keyword evidence="3 8" id="KW-0812">Transmembrane</keyword>
<dbReference type="CDD" id="cd03263">
    <property type="entry name" value="ABC_subfamily_A"/>
    <property type="match status" value="1"/>
</dbReference>
<dbReference type="GO" id="GO:0005319">
    <property type="term" value="F:lipid transporter activity"/>
    <property type="evidence" value="ECO:0007669"/>
    <property type="project" value="TreeGrafter"/>
</dbReference>
<evidence type="ECO:0000256" key="5">
    <source>
        <dbReference type="ARBA" id="ARBA00022840"/>
    </source>
</evidence>
<evidence type="ECO:0000313" key="11">
    <source>
        <dbReference type="Proteomes" id="UP001431209"/>
    </source>
</evidence>
<keyword evidence="5" id="KW-0067">ATP-binding</keyword>
<dbReference type="GO" id="GO:0016887">
    <property type="term" value="F:ATP hydrolysis activity"/>
    <property type="evidence" value="ECO:0007669"/>
    <property type="project" value="InterPro"/>
</dbReference>
<dbReference type="Proteomes" id="UP001431209">
    <property type="component" value="Unassembled WGS sequence"/>
</dbReference>
<feature type="domain" description="ABC transporter" evidence="9">
    <location>
        <begin position="195"/>
        <end position="425"/>
    </location>
</feature>
<keyword evidence="7 8" id="KW-0472">Membrane</keyword>
<dbReference type="SMART" id="SM00382">
    <property type="entry name" value="AAA"/>
    <property type="match status" value="1"/>
</dbReference>
<keyword evidence="6 8" id="KW-1133">Transmembrane helix</keyword>
<protein>
    <submittedName>
        <fullName evidence="10">ABC transporter A family member</fullName>
    </submittedName>
</protein>
<dbReference type="InterPro" id="IPR003593">
    <property type="entry name" value="AAA+_ATPase"/>
</dbReference>
<dbReference type="InterPro" id="IPR026082">
    <property type="entry name" value="ABCA"/>
</dbReference>
<accession>A0AAW2ZKH0</accession>
<evidence type="ECO:0000256" key="2">
    <source>
        <dbReference type="ARBA" id="ARBA00022448"/>
    </source>
</evidence>
<dbReference type="InterPro" id="IPR017871">
    <property type="entry name" value="ABC_transporter-like_CS"/>
</dbReference>
<keyword evidence="2" id="KW-0813">Transport</keyword>